<evidence type="ECO:0000313" key="2">
    <source>
        <dbReference type="Proteomes" id="UP000765509"/>
    </source>
</evidence>
<evidence type="ECO:0000313" key="1">
    <source>
        <dbReference type="EMBL" id="MBW0465261.1"/>
    </source>
</evidence>
<proteinExistence type="predicted"/>
<organism evidence="1 2">
    <name type="scientific">Austropuccinia psidii MF-1</name>
    <dbReference type="NCBI Taxonomy" id="1389203"/>
    <lineage>
        <taxon>Eukaryota</taxon>
        <taxon>Fungi</taxon>
        <taxon>Dikarya</taxon>
        <taxon>Basidiomycota</taxon>
        <taxon>Pucciniomycotina</taxon>
        <taxon>Pucciniomycetes</taxon>
        <taxon>Pucciniales</taxon>
        <taxon>Sphaerophragmiaceae</taxon>
        <taxon>Austropuccinia</taxon>
    </lineage>
</organism>
<dbReference type="EMBL" id="AVOT02000994">
    <property type="protein sequence ID" value="MBW0465261.1"/>
    <property type="molecule type" value="Genomic_DNA"/>
</dbReference>
<keyword evidence="2" id="KW-1185">Reference proteome</keyword>
<accession>A0A9Q3BI03</accession>
<gene>
    <name evidence="1" type="ORF">O181_004976</name>
</gene>
<dbReference type="AlphaFoldDB" id="A0A9Q3BI03"/>
<reference evidence="1" key="1">
    <citation type="submission" date="2021-03" db="EMBL/GenBank/DDBJ databases">
        <title>Draft genome sequence of rust myrtle Austropuccinia psidii MF-1, a brazilian biotype.</title>
        <authorList>
            <person name="Quecine M.C."/>
            <person name="Pachon D.M.R."/>
            <person name="Bonatelli M.L."/>
            <person name="Correr F.H."/>
            <person name="Franceschini L.M."/>
            <person name="Leite T.F."/>
            <person name="Margarido G.R.A."/>
            <person name="Almeida C.A."/>
            <person name="Ferrarezi J.A."/>
            <person name="Labate C.A."/>
        </authorList>
    </citation>
    <scope>NUCLEOTIDE SEQUENCE</scope>
    <source>
        <strain evidence="1">MF-1</strain>
    </source>
</reference>
<name>A0A9Q3BI03_9BASI</name>
<comment type="caution">
    <text evidence="1">The sequence shown here is derived from an EMBL/GenBank/DDBJ whole genome shotgun (WGS) entry which is preliminary data.</text>
</comment>
<protein>
    <submittedName>
        <fullName evidence="1">Uncharacterized protein</fullName>
    </submittedName>
</protein>
<dbReference type="Proteomes" id="UP000765509">
    <property type="component" value="Unassembled WGS sequence"/>
</dbReference>
<sequence length="216" mass="24147">MVKISKRSQCKSSGCFWMITGYYGNISDPAVCCLDSVNAIDQFISSKDKKSWRPSKQHGAFSRRTPLFGCVESCKTPLFRLIYNQNLIIALRSVLSLDSPERSTKKFGGGSIDSLALRNWLEPRNAPRSSNGQLLFKPSCRTQGNNNSELPFFSPFTVSDTDRNCLVEIDWIMPLGALCFPLAYSSAPLDVHAFSATLIFCKFVKQLPRPYPGSRL</sequence>